<name>A0AAT9GD29_9RICK</name>
<sequence length="63" mass="7197">MANKVEQSKTTEQNRNYKLPIKLLEDEKATASQEELFSQSDIQKAIAVEQAKKREVQSTQSDN</sequence>
<organism evidence="1">
    <name type="scientific">Wolbachia endosymbiont of Sergentomyia squamirostris</name>
    <dbReference type="NCBI Taxonomy" id="3113640"/>
    <lineage>
        <taxon>Bacteria</taxon>
        <taxon>Pseudomonadati</taxon>
        <taxon>Pseudomonadota</taxon>
        <taxon>Alphaproteobacteria</taxon>
        <taxon>Rickettsiales</taxon>
        <taxon>Anaplasmataceae</taxon>
        <taxon>Wolbachieae</taxon>
        <taxon>Wolbachia</taxon>
    </lineage>
</organism>
<dbReference type="AlphaFoldDB" id="A0AAT9GD29"/>
<proteinExistence type="predicted"/>
<accession>A0AAT9GD29</accession>
<gene>
    <name evidence="1" type="ORF">DMENIID0003_06900</name>
</gene>
<protein>
    <submittedName>
        <fullName evidence="1">Uncharacterized protein</fullName>
    </submittedName>
</protein>
<evidence type="ECO:0000313" key="1">
    <source>
        <dbReference type="EMBL" id="BFD47616.1"/>
    </source>
</evidence>
<reference evidence="1" key="1">
    <citation type="submission" date="2024-01" db="EMBL/GenBank/DDBJ databases">
        <title>Sequencing the genomes of a sandfly, Sergentomyia squamirostris, and its two endosymbionts.</title>
        <authorList>
            <person name="Itokawa K."/>
            <person name="Sanjoba C."/>
        </authorList>
    </citation>
    <scope>NUCLEOTIDE SEQUENCE</scope>
    <source>
        <strain evidence="1">WSSQ</strain>
    </source>
</reference>
<dbReference type="EMBL" id="AP029172">
    <property type="protein sequence ID" value="BFD47616.1"/>
    <property type="molecule type" value="Genomic_DNA"/>
</dbReference>